<name>A0A162RF13_MUCCL</name>
<accession>A0A162RF13</accession>
<evidence type="ECO:0000256" key="2">
    <source>
        <dbReference type="ARBA" id="ARBA00022980"/>
    </source>
</evidence>
<proteinExistence type="inferred from homology"/>
<dbReference type="EMBL" id="AMYB01000003">
    <property type="protein sequence ID" value="OAD04689.1"/>
    <property type="molecule type" value="Genomic_DNA"/>
</dbReference>
<dbReference type="SUPFAM" id="SSF160369">
    <property type="entry name" value="Ribosomal protein L10-like"/>
    <property type="match status" value="1"/>
</dbReference>
<comment type="similarity">
    <text evidence="1">Belongs to the universal ribosomal protein uL10 family.</text>
</comment>
<dbReference type="CDD" id="cd05797">
    <property type="entry name" value="Ribosomal_L10"/>
    <property type="match status" value="1"/>
</dbReference>
<dbReference type="Pfam" id="PF00466">
    <property type="entry name" value="Ribosomal_L10"/>
    <property type="match status" value="1"/>
</dbReference>
<dbReference type="OrthoDB" id="360689at2759"/>
<dbReference type="Proteomes" id="UP000077051">
    <property type="component" value="Unassembled WGS sequence"/>
</dbReference>
<protein>
    <recommendedName>
        <fullName evidence="6">Ribosomal protein L10</fullName>
    </recommendedName>
</protein>
<dbReference type="InterPro" id="IPR001790">
    <property type="entry name" value="Ribosomal_uL10"/>
</dbReference>
<dbReference type="GO" id="GO:1990904">
    <property type="term" value="C:ribonucleoprotein complex"/>
    <property type="evidence" value="ECO:0007669"/>
    <property type="project" value="UniProtKB-KW"/>
</dbReference>
<keyword evidence="3" id="KW-0687">Ribonucleoprotein</keyword>
<evidence type="ECO:0000313" key="4">
    <source>
        <dbReference type="EMBL" id="OAD04689.1"/>
    </source>
</evidence>
<evidence type="ECO:0000313" key="5">
    <source>
        <dbReference type="Proteomes" id="UP000077051"/>
    </source>
</evidence>
<dbReference type="Gene3D" id="6.10.250.290">
    <property type="match status" value="1"/>
</dbReference>
<dbReference type="GO" id="GO:0005840">
    <property type="term" value="C:ribosome"/>
    <property type="evidence" value="ECO:0007669"/>
    <property type="project" value="UniProtKB-KW"/>
</dbReference>
<evidence type="ECO:0008006" key="6">
    <source>
        <dbReference type="Google" id="ProtNLM"/>
    </source>
</evidence>
<dbReference type="STRING" id="747725.A0A162RF13"/>
<evidence type="ECO:0000256" key="3">
    <source>
        <dbReference type="ARBA" id="ARBA00023274"/>
    </source>
</evidence>
<organism evidence="4 5">
    <name type="scientific">Mucor lusitanicus CBS 277.49</name>
    <dbReference type="NCBI Taxonomy" id="747725"/>
    <lineage>
        <taxon>Eukaryota</taxon>
        <taxon>Fungi</taxon>
        <taxon>Fungi incertae sedis</taxon>
        <taxon>Mucoromycota</taxon>
        <taxon>Mucoromycotina</taxon>
        <taxon>Mucoromycetes</taxon>
        <taxon>Mucorales</taxon>
        <taxon>Mucorineae</taxon>
        <taxon>Mucoraceae</taxon>
        <taxon>Mucor</taxon>
    </lineage>
</organism>
<sequence length="215" mass="23689">MSLRSVSSTLVRNLKPVNATSRLGLTTPCLRTYATEKKAAVHPPRRTFLHNKYSDIIENNRVVFIFQHNNLTVKEFTHIRQQLGELPGGSALPKLTVLKSGVFSAALRETKFANLEPLVSGPTCVLSTNVADAEHPDLLKKSVELLAKNKKMLLLGGKLDNVLLTQADVLKVVELPPLEQLRAQVVGVIEAPARKLLGTLEQPANELHSVLDRRI</sequence>
<dbReference type="PANTHER" id="PTHR11560">
    <property type="entry name" value="39S RIBOSOMAL PROTEIN L10, MITOCHONDRIAL"/>
    <property type="match status" value="1"/>
</dbReference>
<dbReference type="AlphaFoldDB" id="A0A162RF13"/>
<reference evidence="4 5" key="1">
    <citation type="submission" date="2015-06" db="EMBL/GenBank/DDBJ databases">
        <title>Expansion of signal transduction pathways in fungi by whole-genome duplication.</title>
        <authorList>
            <consortium name="DOE Joint Genome Institute"/>
            <person name="Corrochano L.M."/>
            <person name="Kuo A."/>
            <person name="Marcet-Houben M."/>
            <person name="Polaino S."/>
            <person name="Salamov A."/>
            <person name="Villalobos J.M."/>
            <person name="Alvarez M.I."/>
            <person name="Avalos J."/>
            <person name="Benito E.P."/>
            <person name="Benoit I."/>
            <person name="Burger G."/>
            <person name="Camino L.P."/>
            <person name="Canovas D."/>
            <person name="Cerda-Olmedo E."/>
            <person name="Cheng J.-F."/>
            <person name="Dominguez A."/>
            <person name="Elias M."/>
            <person name="Eslava A.P."/>
            <person name="Glaser F."/>
            <person name="Grimwood J."/>
            <person name="Gutierrez G."/>
            <person name="Heitman J."/>
            <person name="Henrissat B."/>
            <person name="Iturriaga E.A."/>
            <person name="Lang B.F."/>
            <person name="Lavin J.L."/>
            <person name="Lee S."/>
            <person name="Li W."/>
            <person name="Lindquist E."/>
            <person name="Lopez-Garcia S."/>
            <person name="Luque E.M."/>
            <person name="Marcos A.T."/>
            <person name="Martin J."/>
            <person name="Mccluskey K."/>
            <person name="Medina H.R."/>
            <person name="Miralles-Duran A."/>
            <person name="Miyazaki A."/>
            <person name="Munoz-Torres E."/>
            <person name="Oguiza J.A."/>
            <person name="Ohm R."/>
            <person name="Olmedo M."/>
            <person name="Orejas M."/>
            <person name="Ortiz-Castellanos L."/>
            <person name="Pisabarro A.G."/>
            <person name="Rodriguez-Romero J."/>
            <person name="Ruiz-Herrera J."/>
            <person name="Ruiz-Vazquez R."/>
            <person name="Sanz C."/>
            <person name="Schackwitz W."/>
            <person name="Schmutz J."/>
            <person name="Shahriari M."/>
            <person name="Shelest E."/>
            <person name="Silva-Franco F."/>
            <person name="Soanes D."/>
            <person name="Syed K."/>
            <person name="Tagua V.G."/>
            <person name="Talbot N.J."/>
            <person name="Thon M."/>
            <person name="De Vries R.P."/>
            <person name="Wiebenga A."/>
            <person name="Yadav J.S."/>
            <person name="Braun E.L."/>
            <person name="Baker S."/>
            <person name="Garre V."/>
            <person name="Horwitz B."/>
            <person name="Torres-Martinez S."/>
            <person name="Idnurm A."/>
            <person name="Herrera-Estrella A."/>
            <person name="Gabaldon T."/>
            <person name="Grigoriev I.V."/>
        </authorList>
    </citation>
    <scope>NUCLEOTIDE SEQUENCE [LARGE SCALE GENOMIC DNA]</scope>
    <source>
        <strain evidence="4 5">CBS 277.49</strain>
    </source>
</reference>
<dbReference type="Gene3D" id="3.30.70.1730">
    <property type="match status" value="1"/>
</dbReference>
<keyword evidence="2" id="KW-0689">Ribosomal protein</keyword>
<dbReference type="InterPro" id="IPR043141">
    <property type="entry name" value="Ribosomal_uL10-like_sf"/>
</dbReference>
<dbReference type="VEuPathDB" id="FungiDB:MUCCIDRAFT_155685"/>
<dbReference type="InterPro" id="IPR047865">
    <property type="entry name" value="Ribosomal_uL10_bac_type"/>
</dbReference>
<evidence type="ECO:0000256" key="1">
    <source>
        <dbReference type="ARBA" id="ARBA00008889"/>
    </source>
</evidence>
<keyword evidence="5" id="KW-1185">Reference proteome</keyword>
<gene>
    <name evidence="4" type="ORF">MUCCIDRAFT_155685</name>
</gene>
<comment type="caution">
    <text evidence="4">The sequence shown here is derived from an EMBL/GenBank/DDBJ whole genome shotgun (WGS) entry which is preliminary data.</text>
</comment>